<accession>A0AAD6G719</accession>
<dbReference type="Pfam" id="PF16483">
    <property type="entry name" value="Glyco_hydro_64"/>
    <property type="match status" value="1"/>
</dbReference>
<dbReference type="InterPro" id="IPR037398">
    <property type="entry name" value="Glyco_hydro_64_fam"/>
</dbReference>
<dbReference type="PROSITE" id="PS52006">
    <property type="entry name" value="GH64"/>
    <property type="match status" value="1"/>
</dbReference>
<feature type="domain" description="GH64" evidence="1">
    <location>
        <begin position="60"/>
        <end position="423"/>
    </location>
</feature>
<evidence type="ECO:0000313" key="2">
    <source>
        <dbReference type="EMBL" id="KAJ5462114.1"/>
    </source>
</evidence>
<evidence type="ECO:0000313" key="3">
    <source>
        <dbReference type="Proteomes" id="UP001213681"/>
    </source>
</evidence>
<dbReference type="InterPro" id="IPR037176">
    <property type="entry name" value="Osmotin/thaumatin-like_sf"/>
</dbReference>
<evidence type="ECO:0000259" key="1">
    <source>
        <dbReference type="PROSITE" id="PS52006"/>
    </source>
</evidence>
<name>A0AAD6G719_9EURO</name>
<gene>
    <name evidence="2" type="ORF">N7458_003666</name>
</gene>
<dbReference type="Gene3D" id="2.60.110.10">
    <property type="entry name" value="Thaumatin"/>
    <property type="match status" value="1"/>
</dbReference>
<proteinExistence type="predicted"/>
<dbReference type="AlphaFoldDB" id="A0AAD6G719"/>
<dbReference type="PANTHER" id="PTHR38165">
    <property type="match status" value="1"/>
</dbReference>
<organism evidence="2 3">
    <name type="scientific">Penicillium daleae</name>
    <dbReference type="NCBI Taxonomy" id="63821"/>
    <lineage>
        <taxon>Eukaryota</taxon>
        <taxon>Fungi</taxon>
        <taxon>Dikarya</taxon>
        <taxon>Ascomycota</taxon>
        <taxon>Pezizomycotina</taxon>
        <taxon>Eurotiomycetes</taxon>
        <taxon>Eurotiomycetidae</taxon>
        <taxon>Eurotiales</taxon>
        <taxon>Aspergillaceae</taxon>
        <taxon>Penicillium</taxon>
    </lineage>
</organism>
<reference evidence="2" key="1">
    <citation type="submission" date="2022-12" db="EMBL/GenBank/DDBJ databases">
        <authorList>
            <person name="Petersen C."/>
        </authorList>
    </citation>
    <scope>NUCLEOTIDE SEQUENCE</scope>
    <source>
        <strain evidence="2">IBT 16125</strain>
    </source>
</reference>
<comment type="caution">
    <text evidence="2">The sequence shown here is derived from an EMBL/GenBank/DDBJ whole genome shotgun (WGS) entry which is preliminary data.</text>
</comment>
<dbReference type="EMBL" id="JAPVEA010000002">
    <property type="protein sequence ID" value="KAJ5462114.1"/>
    <property type="molecule type" value="Genomic_DNA"/>
</dbReference>
<dbReference type="RefSeq" id="XP_056771156.1">
    <property type="nucleotide sequence ID" value="XM_056907049.1"/>
</dbReference>
<sequence length="441" mass="46130">MRTSQELAVGAIAAILGHTSAIPIVVHPGGANDLVITSQDTLDETISVNNAIKAAPLASNAAEKLSISVYNNFQSDGINIYVTGLGPNGDIVCLTSSGSWYTPVGNSNETSPQEITEDIAIPLGDYETTTSFTLPSYLSSGRIWVANGDLTFYTVVAATGVLSLVEPSAVNPDDPSADVNWGFVELTTDPGGITVNLSYVDFVGLPLGIEVQGSDGTQTALGVTANAVSSICSALATKSSSNGQPWNELCMTDSSGNFLRVVAPSDYISLYPDAFDSYWTDYVSQVWAQYEKVPLTVDTQASAGQVNCTVSSGNLTCAGDNRGYVQPAASDIFGCNSGPFAIESTDNAVHQAIVPRLCAAFDRSTLLLSGGNVQPSLESSYYYTASPTNYYSKIVHQYEADGKGYAFAYDDVTPDGVLNASGLLSDPNPTVLTITVGGPTS</sequence>
<protein>
    <recommendedName>
        <fullName evidence="1">GH64 domain-containing protein</fullName>
    </recommendedName>
</protein>
<dbReference type="Proteomes" id="UP001213681">
    <property type="component" value="Unassembled WGS sequence"/>
</dbReference>
<dbReference type="GeneID" id="81597292"/>
<reference evidence="2" key="2">
    <citation type="journal article" date="2023" name="IMA Fungus">
        <title>Comparative genomic study of the Penicillium genus elucidates a diverse pangenome and 15 lateral gene transfer events.</title>
        <authorList>
            <person name="Petersen C."/>
            <person name="Sorensen T."/>
            <person name="Nielsen M.R."/>
            <person name="Sondergaard T.E."/>
            <person name="Sorensen J.L."/>
            <person name="Fitzpatrick D.A."/>
            <person name="Frisvad J.C."/>
            <person name="Nielsen K.L."/>
        </authorList>
    </citation>
    <scope>NUCLEOTIDE SEQUENCE</scope>
    <source>
        <strain evidence="2">IBT 16125</strain>
    </source>
</reference>
<keyword evidence="3" id="KW-1185">Reference proteome</keyword>
<dbReference type="Gene3D" id="3.30.920.50">
    <property type="entry name" value="Beta-1,3-glucanase, C-terminal domain"/>
    <property type="match status" value="1"/>
</dbReference>
<dbReference type="PANTHER" id="PTHR38165:SF1">
    <property type="entry name" value="GLUCANASE B"/>
    <property type="match status" value="1"/>
</dbReference>
<dbReference type="InterPro" id="IPR032477">
    <property type="entry name" value="Glyco_hydro_64"/>
</dbReference>
<dbReference type="InterPro" id="IPR042517">
    <property type="entry name" value="Glyco_hydro_64_N_2"/>
</dbReference>